<organism evidence="2 3">
    <name type="scientific">Devosia oryziradicis</name>
    <dbReference type="NCBI Taxonomy" id="2801335"/>
    <lineage>
        <taxon>Bacteria</taxon>
        <taxon>Pseudomonadati</taxon>
        <taxon>Pseudomonadota</taxon>
        <taxon>Alphaproteobacteria</taxon>
        <taxon>Hyphomicrobiales</taxon>
        <taxon>Devosiaceae</taxon>
        <taxon>Devosia</taxon>
    </lineage>
</organism>
<accession>A0ABX7BZH2</accession>
<evidence type="ECO:0000313" key="2">
    <source>
        <dbReference type="EMBL" id="QQR36928.1"/>
    </source>
</evidence>
<dbReference type="RefSeq" id="WP_201659905.1">
    <property type="nucleotide sequence ID" value="NZ_CP068047.1"/>
</dbReference>
<proteinExistence type="predicted"/>
<keyword evidence="1" id="KW-0472">Membrane</keyword>
<dbReference type="EMBL" id="CP068047">
    <property type="protein sequence ID" value="QQR36928.1"/>
    <property type="molecule type" value="Genomic_DNA"/>
</dbReference>
<keyword evidence="1" id="KW-1133">Transmembrane helix</keyword>
<evidence type="ECO:0000313" key="3">
    <source>
        <dbReference type="Proteomes" id="UP000595460"/>
    </source>
</evidence>
<feature type="transmembrane region" description="Helical" evidence="1">
    <location>
        <begin position="49"/>
        <end position="66"/>
    </location>
</feature>
<feature type="transmembrane region" description="Helical" evidence="1">
    <location>
        <begin position="158"/>
        <end position="175"/>
    </location>
</feature>
<feature type="transmembrane region" description="Helical" evidence="1">
    <location>
        <begin position="195"/>
        <end position="220"/>
    </location>
</feature>
<dbReference type="InterPro" id="IPR014470">
    <property type="entry name" value="UCP01500"/>
</dbReference>
<gene>
    <name evidence="2" type="ORF">JI749_04690</name>
</gene>
<dbReference type="Proteomes" id="UP000595460">
    <property type="component" value="Chromosome"/>
</dbReference>
<keyword evidence="3" id="KW-1185">Reference proteome</keyword>
<name>A0ABX7BZH2_9HYPH</name>
<protein>
    <submittedName>
        <fullName evidence="2">DUF2270 domain-containing protein</fullName>
    </submittedName>
</protein>
<dbReference type="Pfam" id="PF10028">
    <property type="entry name" value="DUF2270"/>
    <property type="match status" value="1"/>
</dbReference>
<keyword evidence="1" id="KW-0812">Transmembrane</keyword>
<feature type="transmembrane region" description="Helical" evidence="1">
    <location>
        <begin position="72"/>
        <end position="91"/>
    </location>
</feature>
<reference evidence="2 3" key="1">
    <citation type="submission" date="2021-01" db="EMBL/GenBank/DDBJ databases">
        <title>Genome seq and assembly of Devosia sp. G19.</title>
        <authorList>
            <person name="Chhetri G."/>
        </authorList>
    </citation>
    <scope>NUCLEOTIDE SEQUENCE [LARGE SCALE GENOMIC DNA]</scope>
    <source>
        <strain evidence="2 3">G19</strain>
    </source>
</reference>
<sequence length="235" mass="26375">MPVTAPAPEPLPPPIATAALPSNSAEATNAMIHYYRAEMGRMNSWRGRLDLTSNWAITVVAALLSVSLSTPAAHHGLVLFAMLIVLLLLCVEARRYRFYDVYRMRVRQFERHYFGQLFGPETQGGVEPWLLMLAQDLRHPRFRITFQRALRRRLRRNYIWMFLILGLAWMLKIMSPDLQDGAALDPGRPIELAVAHAAIGPVPGWLVLGLVVLFFAALAVASLRGKDRGGDQVHV</sequence>
<evidence type="ECO:0000256" key="1">
    <source>
        <dbReference type="SAM" id="Phobius"/>
    </source>
</evidence>
<dbReference type="PIRSF" id="PIRSF015000">
    <property type="entry name" value="UCP01500"/>
    <property type="match status" value="1"/>
</dbReference>